<proteinExistence type="predicted"/>
<sequence length="494" mass="56462">MQFKDQEDDNPNNIPLEDITGSEKDVTLKIFSENDLKEANEDISSKIHAFGNTLLEQKDPTFQICQIIDMVSTNSSLFLSNNYLIGCLFSNLGEIDFRNVIEVILVNEFSELSLHLLKLIQILSEISVDIYKYISSVDIFTRICECILACDDSISFNEETNKMILNLLKRYYSKEYSDDIGIIFENLSSITSFFNEFPLMQLNFLRFVVNIPETNYPADVPRARAGTILRCVTETNLIFDELLEDEMINDKTISSLCKTYILCLQQNPKTVISASQKIQDCLQYFLVTDIFETKINLVLLITEYNMAISKIDENPKINISGFMKNHISLFIIKLLSDTDKYLNVVALNFIYSVASTNSSSVYSGLSADTLYNHLLGYMSENTLEQKVISFKIIATLVQNGDYTLCKIDEVFLKFLEYLCETTSLMDIDIIKSFSIIISGVMKFYHSLSEKDWKLFKSHAEACGIKETLEDLLSEEIIDSQIYEVLDACYNMLIA</sequence>
<dbReference type="Proteomes" id="UP000001542">
    <property type="component" value="Unassembled WGS sequence"/>
</dbReference>
<accession>A2FVG3</accession>
<dbReference type="KEGG" id="tva:4748793"/>
<dbReference type="SUPFAM" id="SSF48371">
    <property type="entry name" value="ARM repeat"/>
    <property type="match status" value="1"/>
</dbReference>
<keyword evidence="2" id="KW-1185">Reference proteome</keyword>
<evidence type="ECO:0000313" key="2">
    <source>
        <dbReference type="Proteomes" id="UP000001542"/>
    </source>
</evidence>
<dbReference type="AlphaFoldDB" id="A2FVG3"/>
<evidence type="ECO:0000313" key="1">
    <source>
        <dbReference type="EMBL" id="EAX91102.1"/>
    </source>
</evidence>
<dbReference type="RefSeq" id="XP_001304032.1">
    <property type="nucleotide sequence ID" value="XM_001304031.1"/>
</dbReference>
<name>A2FVG3_TRIV3</name>
<dbReference type="EMBL" id="DS114058">
    <property type="protein sequence ID" value="EAX91102.1"/>
    <property type="molecule type" value="Genomic_DNA"/>
</dbReference>
<dbReference type="VEuPathDB" id="TrichDB:TVAGG3_1091130"/>
<reference evidence="1" key="2">
    <citation type="journal article" date="2007" name="Science">
        <title>Draft genome sequence of the sexually transmitted pathogen Trichomonas vaginalis.</title>
        <authorList>
            <person name="Carlton J.M."/>
            <person name="Hirt R.P."/>
            <person name="Silva J.C."/>
            <person name="Delcher A.L."/>
            <person name="Schatz M."/>
            <person name="Zhao Q."/>
            <person name="Wortman J.R."/>
            <person name="Bidwell S.L."/>
            <person name="Alsmark U.C.M."/>
            <person name="Besteiro S."/>
            <person name="Sicheritz-Ponten T."/>
            <person name="Noel C.J."/>
            <person name="Dacks J.B."/>
            <person name="Foster P.G."/>
            <person name="Simillion C."/>
            <person name="Van de Peer Y."/>
            <person name="Miranda-Saavedra D."/>
            <person name="Barton G.J."/>
            <person name="Westrop G.D."/>
            <person name="Mueller S."/>
            <person name="Dessi D."/>
            <person name="Fiori P.L."/>
            <person name="Ren Q."/>
            <person name="Paulsen I."/>
            <person name="Zhang H."/>
            <person name="Bastida-Corcuera F.D."/>
            <person name="Simoes-Barbosa A."/>
            <person name="Brown M.T."/>
            <person name="Hayes R.D."/>
            <person name="Mukherjee M."/>
            <person name="Okumura C.Y."/>
            <person name="Schneider R."/>
            <person name="Smith A.J."/>
            <person name="Vanacova S."/>
            <person name="Villalvazo M."/>
            <person name="Haas B.J."/>
            <person name="Pertea M."/>
            <person name="Feldblyum T.V."/>
            <person name="Utterback T.R."/>
            <person name="Shu C.L."/>
            <person name="Osoegawa K."/>
            <person name="de Jong P.J."/>
            <person name="Hrdy I."/>
            <person name="Horvathova L."/>
            <person name="Zubacova Z."/>
            <person name="Dolezal P."/>
            <person name="Malik S.B."/>
            <person name="Logsdon J.M. Jr."/>
            <person name="Henze K."/>
            <person name="Gupta A."/>
            <person name="Wang C.C."/>
            <person name="Dunne R.L."/>
            <person name="Upcroft J.A."/>
            <person name="Upcroft P."/>
            <person name="White O."/>
            <person name="Salzberg S.L."/>
            <person name="Tang P."/>
            <person name="Chiu C.-H."/>
            <person name="Lee Y.-S."/>
            <person name="Embley T.M."/>
            <person name="Coombs G.H."/>
            <person name="Mottram J.C."/>
            <person name="Tachezy J."/>
            <person name="Fraser-Liggett C.M."/>
            <person name="Johnson P.J."/>
        </authorList>
    </citation>
    <scope>NUCLEOTIDE SEQUENCE [LARGE SCALE GENOMIC DNA]</scope>
    <source>
        <strain evidence="1">G3</strain>
    </source>
</reference>
<reference evidence="1" key="1">
    <citation type="submission" date="2006-10" db="EMBL/GenBank/DDBJ databases">
        <authorList>
            <person name="Amadeo P."/>
            <person name="Zhao Q."/>
            <person name="Wortman J."/>
            <person name="Fraser-Liggett C."/>
            <person name="Carlton J."/>
        </authorList>
    </citation>
    <scope>NUCLEOTIDE SEQUENCE</scope>
    <source>
        <strain evidence="1">G3</strain>
    </source>
</reference>
<dbReference type="InParanoid" id="A2FVG3"/>
<gene>
    <name evidence="1" type="ORF">TVAG_308620</name>
</gene>
<dbReference type="InterPro" id="IPR016024">
    <property type="entry name" value="ARM-type_fold"/>
</dbReference>
<protein>
    <submittedName>
        <fullName evidence="1">Uncharacterized protein</fullName>
    </submittedName>
</protein>
<organism evidence="1 2">
    <name type="scientific">Trichomonas vaginalis (strain ATCC PRA-98 / G3)</name>
    <dbReference type="NCBI Taxonomy" id="412133"/>
    <lineage>
        <taxon>Eukaryota</taxon>
        <taxon>Metamonada</taxon>
        <taxon>Parabasalia</taxon>
        <taxon>Trichomonadida</taxon>
        <taxon>Trichomonadidae</taxon>
        <taxon>Trichomonas</taxon>
    </lineage>
</organism>
<dbReference type="VEuPathDB" id="TrichDB:TVAG_308620"/>